<dbReference type="EMBL" id="JRKL02001326">
    <property type="protein sequence ID" value="KAF3964693.1"/>
    <property type="molecule type" value="Genomic_DNA"/>
</dbReference>
<evidence type="ECO:0000256" key="4">
    <source>
        <dbReference type="ARBA" id="ARBA00023239"/>
    </source>
</evidence>
<evidence type="ECO:0000256" key="3">
    <source>
        <dbReference type="ARBA" id="ARBA00022842"/>
    </source>
</evidence>
<sequence length="649" mass="74741">MAHTLLSSLPIRNFARVPVPCKVPFALVTPRSGTVPFSVQCMHASKISSSPEISRRSSNYQAPIWQYDYIQSLRSEYVGETCTRQINMLREQVRMVLHKVVDPLEQLELIEILQRLGLSYHFEAEIERILDGVYNNDHGGDTWKAENLYATALKFRLQRQHGYSVSQEVFNSFKDERGSFKACLCEDTKGMLSLYEASFFLIEGENILEEARDFSTKHLEEYVKQNKEKNLAAIVNHSLELPLHWRMLRLEARWFIDIYRHNQDVNPILLEFAELDFNIVQAAHQADLKQVSTWWKSTGLAENLSFARDRQVENIFWTVGIIFQPQFGYCRRMLTRVLALITTIDDVYDVYGTLDELELFTDVVERWDINAMDQLPDYMKICFLALHNSVNEMALDIVKEQRFHIIEYLKKAWVGLCRSYLLEAKWYYNRYTPSLQEYIENAWISISGPTVLVHAYFFVTNPITKEALDGLKECPNIIRWSSTILRLADDLGTSTDELKRGDVPKATQCYMNETGASEEDACEYIKYLISATWKKMNEDRVASSPFSQIFIEIALNLARTAQCMYQHGDGYGAGNRETKDRVFDSNGETLQVQGGMVGFVAAIAALNFDRSVQWRLLAGSFVFGGLGFVAYAGKVFEIGFDSFEWGFWV</sequence>
<dbReference type="Gene3D" id="1.10.600.10">
    <property type="entry name" value="Farnesyl Diphosphate Synthase"/>
    <property type="match status" value="1"/>
</dbReference>
<keyword evidence="8" id="KW-1185">Reference proteome</keyword>
<proteinExistence type="predicted"/>
<dbReference type="GO" id="GO:0000287">
    <property type="term" value="F:magnesium ion binding"/>
    <property type="evidence" value="ECO:0007669"/>
    <property type="project" value="InterPro"/>
</dbReference>
<evidence type="ECO:0000259" key="5">
    <source>
        <dbReference type="Pfam" id="PF01397"/>
    </source>
</evidence>
<dbReference type="InterPro" id="IPR008930">
    <property type="entry name" value="Terpenoid_cyclase/PrenylTrfase"/>
</dbReference>
<dbReference type="Pfam" id="PF01397">
    <property type="entry name" value="Terpene_synth"/>
    <property type="match status" value="1"/>
</dbReference>
<accession>A0A8J4VL76</accession>
<dbReference type="InterPro" id="IPR034741">
    <property type="entry name" value="Terpene_cyclase-like_1_C"/>
</dbReference>
<dbReference type="InterPro" id="IPR008949">
    <property type="entry name" value="Isoprenoid_synthase_dom_sf"/>
</dbReference>
<dbReference type="PANTHER" id="PTHR31225:SF9">
    <property type="entry name" value="TERPENE SYNTHASE 10"/>
    <property type="match status" value="1"/>
</dbReference>
<dbReference type="SUPFAM" id="SSF48576">
    <property type="entry name" value="Terpenoid synthases"/>
    <property type="match status" value="1"/>
</dbReference>
<dbReference type="CDD" id="cd00684">
    <property type="entry name" value="Terpene_cyclase_plant_C1"/>
    <property type="match status" value="1"/>
</dbReference>
<dbReference type="FunFam" id="1.50.10.130:FF:000001">
    <property type="entry name" value="Isoprene synthase, chloroplastic"/>
    <property type="match status" value="1"/>
</dbReference>
<name>A0A8J4VL76_9ROSI</name>
<dbReference type="Pfam" id="PF03936">
    <property type="entry name" value="Terpene_synth_C"/>
    <property type="match status" value="1"/>
</dbReference>
<dbReference type="Gene3D" id="1.50.10.130">
    <property type="entry name" value="Terpene synthase, N-terminal domain"/>
    <property type="match status" value="1"/>
</dbReference>
<keyword evidence="4" id="KW-0456">Lyase</keyword>
<organism evidence="7 8">
    <name type="scientific">Castanea mollissima</name>
    <name type="common">Chinese chestnut</name>
    <dbReference type="NCBI Taxonomy" id="60419"/>
    <lineage>
        <taxon>Eukaryota</taxon>
        <taxon>Viridiplantae</taxon>
        <taxon>Streptophyta</taxon>
        <taxon>Embryophyta</taxon>
        <taxon>Tracheophyta</taxon>
        <taxon>Spermatophyta</taxon>
        <taxon>Magnoliopsida</taxon>
        <taxon>eudicotyledons</taxon>
        <taxon>Gunneridae</taxon>
        <taxon>Pentapetalae</taxon>
        <taxon>rosids</taxon>
        <taxon>fabids</taxon>
        <taxon>Fagales</taxon>
        <taxon>Fagaceae</taxon>
        <taxon>Castanea</taxon>
    </lineage>
</organism>
<dbReference type="SFLD" id="SFLDS00005">
    <property type="entry name" value="Isoprenoid_Synthase_Type_I"/>
    <property type="match status" value="1"/>
</dbReference>
<protein>
    <submittedName>
        <fullName evidence="7">Uncharacterized protein</fullName>
    </submittedName>
</protein>
<dbReference type="GO" id="GO:0010333">
    <property type="term" value="F:terpene synthase activity"/>
    <property type="evidence" value="ECO:0007669"/>
    <property type="project" value="InterPro"/>
</dbReference>
<keyword evidence="3" id="KW-0460">Magnesium</keyword>
<dbReference type="SFLD" id="SFLDG01019">
    <property type="entry name" value="Terpene_Cyclase_Like_1_C_Termi"/>
    <property type="match status" value="1"/>
</dbReference>
<dbReference type="InterPro" id="IPR001906">
    <property type="entry name" value="Terpene_synth_N"/>
</dbReference>
<dbReference type="PANTHER" id="PTHR31225">
    <property type="entry name" value="OS04G0344100 PROTEIN-RELATED"/>
    <property type="match status" value="1"/>
</dbReference>
<dbReference type="InterPro" id="IPR005630">
    <property type="entry name" value="Terpene_synthase_metal-bd"/>
</dbReference>
<dbReference type="InterPro" id="IPR036965">
    <property type="entry name" value="Terpene_synth_N_sf"/>
</dbReference>
<feature type="domain" description="Terpene synthase metal-binding" evidence="6">
    <location>
        <begin position="296"/>
        <end position="535"/>
    </location>
</feature>
<evidence type="ECO:0000259" key="6">
    <source>
        <dbReference type="Pfam" id="PF03936"/>
    </source>
</evidence>
<keyword evidence="2" id="KW-0479">Metal-binding</keyword>
<comment type="cofactor">
    <cofactor evidence="1">
        <name>Mg(2+)</name>
        <dbReference type="ChEBI" id="CHEBI:18420"/>
    </cofactor>
</comment>
<feature type="domain" description="Terpene synthase N-terminal" evidence="5">
    <location>
        <begin position="64"/>
        <end position="239"/>
    </location>
</feature>
<dbReference type="AlphaFoldDB" id="A0A8J4VL76"/>
<gene>
    <name evidence="7" type="ORF">CMV_011040</name>
</gene>
<reference evidence="7" key="1">
    <citation type="submission" date="2020-03" db="EMBL/GenBank/DDBJ databases">
        <title>Castanea mollissima Vanexum genome sequencing.</title>
        <authorList>
            <person name="Staton M."/>
        </authorList>
    </citation>
    <scope>NUCLEOTIDE SEQUENCE</scope>
    <source>
        <tissue evidence="7">Leaf</tissue>
    </source>
</reference>
<evidence type="ECO:0000256" key="2">
    <source>
        <dbReference type="ARBA" id="ARBA00022723"/>
    </source>
</evidence>
<dbReference type="OrthoDB" id="1936865at2759"/>
<comment type="caution">
    <text evidence="7">The sequence shown here is derived from an EMBL/GenBank/DDBJ whole genome shotgun (WGS) entry which is preliminary data.</text>
</comment>
<dbReference type="SUPFAM" id="SSF48239">
    <property type="entry name" value="Terpenoid cyclases/Protein prenyltransferases"/>
    <property type="match status" value="1"/>
</dbReference>
<evidence type="ECO:0000313" key="7">
    <source>
        <dbReference type="EMBL" id="KAF3964693.1"/>
    </source>
</evidence>
<evidence type="ECO:0000313" key="8">
    <source>
        <dbReference type="Proteomes" id="UP000737018"/>
    </source>
</evidence>
<dbReference type="SFLD" id="SFLDG01014">
    <property type="entry name" value="Terpene_Cyclase_Like_1_N-term"/>
    <property type="match status" value="1"/>
</dbReference>
<dbReference type="Proteomes" id="UP000737018">
    <property type="component" value="Unassembled WGS sequence"/>
</dbReference>
<dbReference type="InterPro" id="IPR050148">
    <property type="entry name" value="Terpene_synthase-like"/>
</dbReference>
<dbReference type="GO" id="GO:0016102">
    <property type="term" value="P:diterpenoid biosynthetic process"/>
    <property type="evidence" value="ECO:0007669"/>
    <property type="project" value="InterPro"/>
</dbReference>
<dbReference type="SFLD" id="SFLDG01604">
    <property type="entry name" value="Terpene_Cyclase_Like_1_C_Termi"/>
    <property type="match status" value="1"/>
</dbReference>
<dbReference type="FunFam" id="1.10.600.10:FF:000007">
    <property type="entry name" value="Isoprene synthase, chloroplastic"/>
    <property type="match status" value="1"/>
</dbReference>
<dbReference type="InterPro" id="IPR044814">
    <property type="entry name" value="Terpene_cyclase_plant_C1"/>
</dbReference>
<evidence type="ECO:0000256" key="1">
    <source>
        <dbReference type="ARBA" id="ARBA00001946"/>
    </source>
</evidence>